<dbReference type="GO" id="GO:0008180">
    <property type="term" value="C:COP9 signalosome"/>
    <property type="evidence" value="ECO:0007669"/>
    <property type="project" value="UniProtKB-KW"/>
</dbReference>
<proteinExistence type="predicted"/>
<dbReference type="OrthoDB" id="10265275at2759"/>
<feature type="non-terminal residue" evidence="2">
    <location>
        <position position="1"/>
    </location>
</feature>
<keyword evidence="1" id="KW-0736">Signalosome</keyword>
<accession>A0A8E0SBD5</accession>
<keyword evidence="3" id="KW-1185">Reference proteome</keyword>
<evidence type="ECO:0000313" key="3">
    <source>
        <dbReference type="Proteomes" id="UP000728185"/>
    </source>
</evidence>
<dbReference type="AlphaFoldDB" id="A0A8E0SBD5"/>
<dbReference type="InterPro" id="IPR045237">
    <property type="entry name" value="COPS7/eIF3m"/>
</dbReference>
<dbReference type="PANTHER" id="PTHR15350">
    <property type="entry name" value="COP9 SIGNALOSOME COMPLEX SUBUNIT 7/DENDRITIC CELL PROTEIN GA17"/>
    <property type="match status" value="1"/>
</dbReference>
<name>A0A8E0SBD5_9TREM</name>
<protein>
    <submittedName>
        <fullName evidence="2">Uncharacterized protein</fullName>
    </submittedName>
</protein>
<gene>
    <name evidence="2" type="ORF">FBUS_11762</name>
</gene>
<evidence type="ECO:0000256" key="1">
    <source>
        <dbReference type="ARBA" id="ARBA00022790"/>
    </source>
</evidence>
<comment type="caution">
    <text evidence="2">The sequence shown here is derived from an EMBL/GenBank/DDBJ whole genome shotgun (WGS) entry which is preliminary data.</text>
</comment>
<dbReference type="PANTHER" id="PTHR15350:SF5">
    <property type="entry name" value="COP9 SIGNALOSOME COMPLEX SUBUNIT 7"/>
    <property type="match status" value="1"/>
</dbReference>
<organism evidence="2 3">
    <name type="scientific">Fasciolopsis buskii</name>
    <dbReference type="NCBI Taxonomy" id="27845"/>
    <lineage>
        <taxon>Eukaryota</taxon>
        <taxon>Metazoa</taxon>
        <taxon>Spiralia</taxon>
        <taxon>Lophotrochozoa</taxon>
        <taxon>Platyhelminthes</taxon>
        <taxon>Trematoda</taxon>
        <taxon>Digenea</taxon>
        <taxon>Plagiorchiida</taxon>
        <taxon>Echinostomata</taxon>
        <taxon>Echinostomatoidea</taxon>
        <taxon>Fasciolidae</taxon>
        <taxon>Fasciolopsis</taxon>
    </lineage>
</organism>
<reference evidence="2" key="1">
    <citation type="submission" date="2019-05" db="EMBL/GenBank/DDBJ databases">
        <title>Annotation for the trematode Fasciolopsis buski.</title>
        <authorList>
            <person name="Choi Y.-J."/>
        </authorList>
    </citation>
    <scope>NUCLEOTIDE SEQUENCE</scope>
    <source>
        <strain evidence="2">HT</strain>
        <tissue evidence="2">Whole worm</tissue>
    </source>
</reference>
<sequence>MSEKVDVLLNQLHTGDAATVAEVLNAATESPGIFVFGEFLDHPAVQQLKSGSQSGLFDLLNLFCYGSYEEYASMPEKYPPLSAAQIRKLKQLSI</sequence>
<evidence type="ECO:0000313" key="2">
    <source>
        <dbReference type="EMBL" id="KAA0201174.1"/>
    </source>
</evidence>
<dbReference type="Proteomes" id="UP000728185">
    <property type="component" value="Unassembled WGS sequence"/>
</dbReference>
<dbReference type="EMBL" id="LUCM01000067">
    <property type="protein sequence ID" value="KAA0201174.1"/>
    <property type="molecule type" value="Genomic_DNA"/>
</dbReference>